<dbReference type="RefSeq" id="WP_073076976.1">
    <property type="nucleotide sequence ID" value="NZ_FRBL01000001.1"/>
</dbReference>
<sequence>MEFVWVFNGEGSRFASAAFSELILADTWIKQHQLTGVLTRYPINIGVYDWAIENGFFKVSKEAHIDSQFIGKFTTAGMEHYHYINGERD</sequence>
<evidence type="ECO:0000259" key="1">
    <source>
        <dbReference type="Pfam" id="PF24819"/>
    </source>
</evidence>
<name>A0A1M6V7I0_9BACT</name>
<dbReference type="STRING" id="1419482.SAMN05444266_10195"/>
<dbReference type="AlphaFoldDB" id="A0A1M6V7I0"/>
<keyword evidence="3" id="KW-1185">Reference proteome</keyword>
<dbReference type="Pfam" id="PF24819">
    <property type="entry name" value="DUF7710"/>
    <property type="match status" value="1"/>
</dbReference>
<dbReference type="EMBL" id="FRBL01000001">
    <property type="protein sequence ID" value="SHK77432.1"/>
    <property type="molecule type" value="Genomic_DNA"/>
</dbReference>
<evidence type="ECO:0000313" key="2">
    <source>
        <dbReference type="EMBL" id="SHK77432.1"/>
    </source>
</evidence>
<dbReference type="Proteomes" id="UP000184420">
    <property type="component" value="Unassembled WGS sequence"/>
</dbReference>
<dbReference type="OrthoDB" id="72025at2"/>
<reference evidence="2 3" key="1">
    <citation type="submission" date="2016-11" db="EMBL/GenBank/DDBJ databases">
        <authorList>
            <person name="Jaros S."/>
            <person name="Januszkiewicz K."/>
            <person name="Wedrychowicz H."/>
        </authorList>
    </citation>
    <scope>NUCLEOTIDE SEQUENCE [LARGE SCALE GENOMIC DNA]</scope>
    <source>
        <strain evidence="2 3">DSM 27406</strain>
    </source>
</reference>
<accession>A0A1M6V7I0</accession>
<protein>
    <recommendedName>
        <fullName evidence="1">DUF7710 domain-containing protein</fullName>
    </recommendedName>
</protein>
<gene>
    <name evidence="2" type="ORF">SAMN05444266_10195</name>
</gene>
<feature type="domain" description="DUF7710" evidence="1">
    <location>
        <begin position="4"/>
        <end position="88"/>
    </location>
</feature>
<proteinExistence type="predicted"/>
<dbReference type="InterPro" id="IPR056127">
    <property type="entry name" value="DUF7710"/>
</dbReference>
<evidence type="ECO:0000313" key="3">
    <source>
        <dbReference type="Proteomes" id="UP000184420"/>
    </source>
</evidence>
<organism evidence="2 3">
    <name type="scientific">Chitinophaga jiangningensis</name>
    <dbReference type="NCBI Taxonomy" id="1419482"/>
    <lineage>
        <taxon>Bacteria</taxon>
        <taxon>Pseudomonadati</taxon>
        <taxon>Bacteroidota</taxon>
        <taxon>Chitinophagia</taxon>
        <taxon>Chitinophagales</taxon>
        <taxon>Chitinophagaceae</taxon>
        <taxon>Chitinophaga</taxon>
    </lineage>
</organism>